<organism evidence="2">
    <name type="scientific">Entomoneis paludosa</name>
    <dbReference type="NCBI Taxonomy" id="265537"/>
    <lineage>
        <taxon>Eukaryota</taxon>
        <taxon>Sar</taxon>
        <taxon>Stramenopiles</taxon>
        <taxon>Ochrophyta</taxon>
        <taxon>Bacillariophyta</taxon>
        <taxon>Bacillariophyceae</taxon>
        <taxon>Bacillariophycidae</taxon>
        <taxon>Entomoneidaceae</taxon>
        <taxon>Entomoneis</taxon>
    </lineage>
</organism>
<name>A0A7S2YJ95_9STRA</name>
<sequence>MDEEDKLREVRRLPPPSLASDTSTLTTNYTFPQAPIPPFIQRAPTKDSAFMSEMTPAIPMNPWPGGDGFDDSYLAGPSEHGYENDDGPRHVGDVESHHHHKNDTENEMSTNPPPSALTSSLISGKDTEEPSTMSATTGKYYEIDFQQGEAQVHKKIRSPERVFSDAEDIKVDKRGSPSTKGSPKKHETADKERKSTPQATERRVWDHLSPASTNPNDSNAHSSNQSAASTNVTGPPLPPPSLASHPSHPQVHTRVPTDVTAGESIGGYSAGVSAGNTHQHTYSDASSMYLGPLASAPQQIRHLTPTSSQYIPPASIKRTQSTESKLPQLSVADRSVVMAPKNPTRQKKCKLQEGRFSLDDGSTKRFVYVPAKYNFLTKDGFDAILQALGMSSKPDVAFQVGDCFSVVPNSNQHEIRAYYQELRPRNYEGAPQNWIEREDLKFAHPSRDYFDILTRHNRVRSILDAIATECTTATTPVFVLNSPHRGNELAEFALDAALHKGIKSLGLFHDEDFTCLGGVTELNEELESAEFDEVDMNQFLERGFEVPWDKYWSKRRQKVPKEMFKEKDFVTDLHEDPNEVMQIHCQRSKSEKAFQETYRFNVIKNGLADTCSHLLVFESKQAKNEFHKIYTNLYAAGIIVAGSNVWSLEKAFECLQQNRPIFILEHTGAASNAVAELVRFGAKIEDFRNAGSRLSNPKFVDPLAVDSYIHAHFPPYDRRTELAMDDNIWEYARVIAHNFLGSAPHFSWRSNAIIDVGAYVDVNSIQDDVARVINSISERSPGKRIPSRMQSYFGLFVTHIHHMFRRIRNRRPCKGFPSSFPGQIDDG</sequence>
<feature type="region of interest" description="Disordered" evidence="1">
    <location>
        <begin position="55"/>
        <end position="254"/>
    </location>
</feature>
<protein>
    <submittedName>
        <fullName evidence="2">Uncharacterized protein</fullName>
    </submittedName>
</protein>
<evidence type="ECO:0000256" key="1">
    <source>
        <dbReference type="SAM" id="MobiDB-lite"/>
    </source>
</evidence>
<feature type="compositionally biased region" description="Polar residues" evidence="1">
    <location>
        <begin position="19"/>
        <end position="31"/>
    </location>
</feature>
<feature type="compositionally biased region" description="Basic and acidic residues" evidence="1">
    <location>
        <begin position="157"/>
        <end position="175"/>
    </location>
</feature>
<reference evidence="2" key="1">
    <citation type="submission" date="2021-01" db="EMBL/GenBank/DDBJ databases">
        <authorList>
            <person name="Corre E."/>
            <person name="Pelletier E."/>
            <person name="Niang G."/>
            <person name="Scheremetjew M."/>
            <person name="Finn R."/>
            <person name="Kale V."/>
            <person name="Holt S."/>
            <person name="Cochrane G."/>
            <person name="Meng A."/>
            <person name="Brown T."/>
            <person name="Cohen L."/>
        </authorList>
    </citation>
    <scope>NUCLEOTIDE SEQUENCE</scope>
    <source>
        <strain evidence="2">CCMP125</strain>
    </source>
</reference>
<feature type="region of interest" description="Disordered" evidence="1">
    <location>
        <begin position="306"/>
        <end position="325"/>
    </location>
</feature>
<evidence type="ECO:0000313" key="2">
    <source>
        <dbReference type="EMBL" id="CAD9979372.1"/>
    </source>
</evidence>
<dbReference type="AlphaFoldDB" id="A0A7S2YJ95"/>
<accession>A0A7S2YJ95</accession>
<feature type="compositionally biased region" description="Basic and acidic residues" evidence="1">
    <location>
        <begin position="80"/>
        <end position="96"/>
    </location>
</feature>
<gene>
    <name evidence="2" type="ORF">APAL1065_LOCUS18895</name>
</gene>
<proteinExistence type="predicted"/>
<feature type="compositionally biased region" description="Low complexity" evidence="1">
    <location>
        <begin position="216"/>
        <end position="229"/>
    </location>
</feature>
<feature type="compositionally biased region" description="Basic and acidic residues" evidence="1">
    <location>
        <begin position="1"/>
        <end position="12"/>
    </location>
</feature>
<dbReference type="EMBL" id="HBHT01028125">
    <property type="protein sequence ID" value="CAD9979372.1"/>
    <property type="molecule type" value="Transcribed_RNA"/>
</dbReference>
<feature type="compositionally biased region" description="Basic and acidic residues" evidence="1">
    <location>
        <begin position="184"/>
        <end position="206"/>
    </location>
</feature>
<feature type="region of interest" description="Disordered" evidence="1">
    <location>
        <begin position="1"/>
        <end position="41"/>
    </location>
</feature>